<dbReference type="Gene3D" id="1.10.287.70">
    <property type="match status" value="1"/>
</dbReference>
<reference evidence="17" key="1">
    <citation type="submission" date="2021-02" db="EMBL/GenBank/DDBJ databases">
        <authorList>
            <person name="Dougan E. K."/>
            <person name="Rhodes N."/>
            <person name="Thang M."/>
            <person name="Chan C."/>
        </authorList>
    </citation>
    <scope>NUCLEOTIDE SEQUENCE</scope>
</reference>
<evidence type="ECO:0000256" key="11">
    <source>
        <dbReference type="ARBA" id="ARBA00023136"/>
    </source>
</evidence>
<keyword evidence="6 15" id="KW-0812">Transmembrane</keyword>
<dbReference type="PANTHER" id="PTHR45628:SF7">
    <property type="entry name" value="VOLTAGE-DEPENDENT CALCIUM CHANNEL TYPE A SUBUNIT ALPHA-1"/>
    <property type="match status" value="1"/>
</dbReference>
<dbReference type="Gene3D" id="1.20.120.350">
    <property type="entry name" value="Voltage-gated potassium channels. Chain C"/>
    <property type="match status" value="1"/>
</dbReference>
<dbReference type="InterPro" id="IPR011992">
    <property type="entry name" value="EF-hand-dom_pair"/>
</dbReference>
<organism evidence="17 18">
    <name type="scientific">Polarella glacialis</name>
    <name type="common">Dinoflagellate</name>
    <dbReference type="NCBI Taxonomy" id="89957"/>
    <lineage>
        <taxon>Eukaryota</taxon>
        <taxon>Sar</taxon>
        <taxon>Alveolata</taxon>
        <taxon>Dinophyceae</taxon>
        <taxon>Suessiales</taxon>
        <taxon>Suessiaceae</taxon>
        <taxon>Polarella</taxon>
    </lineage>
</organism>
<keyword evidence="10" id="KW-0406">Ion transport</keyword>
<dbReference type="InterPro" id="IPR005821">
    <property type="entry name" value="Ion_trans_dom"/>
</dbReference>
<evidence type="ECO:0000256" key="5">
    <source>
        <dbReference type="ARBA" id="ARBA00022673"/>
    </source>
</evidence>
<evidence type="ECO:0000256" key="6">
    <source>
        <dbReference type="ARBA" id="ARBA00022692"/>
    </source>
</evidence>
<evidence type="ECO:0000256" key="15">
    <source>
        <dbReference type="SAM" id="Phobius"/>
    </source>
</evidence>
<feature type="region of interest" description="Disordered" evidence="14">
    <location>
        <begin position="1"/>
        <end position="51"/>
    </location>
</feature>
<dbReference type="AlphaFoldDB" id="A0A813LN79"/>
<accession>A0A813LN79</accession>
<evidence type="ECO:0000313" key="18">
    <source>
        <dbReference type="Proteomes" id="UP000626109"/>
    </source>
</evidence>
<dbReference type="SUPFAM" id="SSF47473">
    <property type="entry name" value="EF-hand"/>
    <property type="match status" value="1"/>
</dbReference>
<dbReference type="InterPro" id="IPR050599">
    <property type="entry name" value="VDCC_alpha-1_subunit"/>
</dbReference>
<dbReference type="PROSITE" id="PS00018">
    <property type="entry name" value="EF_HAND_1"/>
    <property type="match status" value="2"/>
</dbReference>
<keyword evidence="11 15" id="KW-0472">Membrane</keyword>
<evidence type="ECO:0000256" key="12">
    <source>
        <dbReference type="ARBA" id="ARBA00023180"/>
    </source>
</evidence>
<feature type="compositionally biased region" description="Polar residues" evidence="14">
    <location>
        <begin position="31"/>
        <end position="46"/>
    </location>
</feature>
<evidence type="ECO:0000256" key="14">
    <source>
        <dbReference type="SAM" id="MobiDB-lite"/>
    </source>
</evidence>
<evidence type="ECO:0000256" key="10">
    <source>
        <dbReference type="ARBA" id="ARBA00023065"/>
    </source>
</evidence>
<comment type="caution">
    <text evidence="17">The sequence shown here is derived from an EMBL/GenBank/DDBJ whole genome shotgun (WGS) entry which is preliminary data.</text>
</comment>
<evidence type="ECO:0000256" key="9">
    <source>
        <dbReference type="ARBA" id="ARBA00022989"/>
    </source>
</evidence>
<feature type="transmembrane region" description="Helical" evidence="15">
    <location>
        <begin position="109"/>
        <end position="133"/>
    </location>
</feature>
<keyword evidence="3" id="KW-0597">Phosphoprotein</keyword>
<evidence type="ECO:0000313" key="17">
    <source>
        <dbReference type="EMBL" id="CAE8729803.1"/>
    </source>
</evidence>
<evidence type="ECO:0000256" key="3">
    <source>
        <dbReference type="ARBA" id="ARBA00022553"/>
    </source>
</evidence>
<feature type="region of interest" description="Disordered" evidence="14">
    <location>
        <begin position="544"/>
        <end position="591"/>
    </location>
</feature>
<keyword evidence="4" id="KW-0109">Calcium transport</keyword>
<protein>
    <recommendedName>
        <fullName evidence="16">EF-hand domain-containing protein</fullName>
    </recommendedName>
</protein>
<dbReference type="Pfam" id="PF00520">
    <property type="entry name" value="Ion_trans"/>
    <property type="match status" value="1"/>
</dbReference>
<name>A0A813LN79_POLGL</name>
<feature type="transmembrane region" description="Helical" evidence="15">
    <location>
        <begin position="337"/>
        <end position="363"/>
    </location>
</feature>
<keyword evidence="5" id="KW-0107">Calcium channel</keyword>
<dbReference type="GO" id="GO:0005509">
    <property type="term" value="F:calcium ion binding"/>
    <property type="evidence" value="ECO:0007669"/>
    <property type="project" value="InterPro"/>
</dbReference>
<evidence type="ECO:0000256" key="2">
    <source>
        <dbReference type="ARBA" id="ARBA00022448"/>
    </source>
</evidence>
<evidence type="ECO:0000256" key="1">
    <source>
        <dbReference type="ARBA" id="ARBA00004141"/>
    </source>
</evidence>
<feature type="compositionally biased region" description="Polar residues" evidence="14">
    <location>
        <begin position="562"/>
        <end position="575"/>
    </location>
</feature>
<dbReference type="InterPro" id="IPR002048">
    <property type="entry name" value="EF_hand_dom"/>
</dbReference>
<comment type="subcellular location">
    <subcellularLocation>
        <location evidence="1">Membrane</location>
        <topology evidence="1">Multi-pass membrane protein</topology>
    </subcellularLocation>
</comment>
<evidence type="ECO:0000259" key="16">
    <source>
        <dbReference type="PROSITE" id="PS50222"/>
    </source>
</evidence>
<dbReference type="PROSITE" id="PS50222">
    <property type="entry name" value="EF_HAND_2"/>
    <property type="match status" value="1"/>
</dbReference>
<keyword evidence="13" id="KW-0407">Ion channel</keyword>
<dbReference type="GO" id="GO:0098703">
    <property type="term" value="P:calcium ion import across plasma membrane"/>
    <property type="evidence" value="ECO:0007669"/>
    <property type="project" value="TreeGrafter"/>
</dbReference>
<feature type="compositionally biased region" description="Basic and acidic residues" evidence="14">
    <location>
        <begin position="13"/>
        <end position="29"/>
    </location>
</feature>
<keyword evidence="2" id="KW-0813">Transport</keyword>
<keyword evidence="12" id="KW-0325">Glycoprotein</keyword>
<evidence type="ECO:0000256" key="8">
    <source>
        <dbReference type="ARBA" id="ARBA00022882"/>
    </source>
</evidence>
<gene>
    <name evidence="17" type="ORF">PGLA2088_LOCUS45529</name>
</gene>
<evidence type="ECO:0000256" key="13">
    <source>
        <dbReference type="ARBA" id="ARBA00023303"/>
    </source>
</evidence>
<dbReference type="PANTHER" id="PTHR45628">
    <property type="entry name" value="VOLTAGE-DEPENDENT CALCIUM CHANNEL TYPE A SUBUNIT ALPHA-1"/>
    <property type="match status" value="1"/>
</dbReference>
<dbReference type="EMBL" id="CAJNNW010035747">
    <property type="protein sequence ID" value="CAE8729803.1"/>
    <property type="molecule type" value="Genomic_DNA"/>
</dbReference>
<dbReference type="SUPFAM" id="SSF81324">
    <property type="entry name" value="Voltage-gated potassium channels"/>
    <property type="match status" value="1"/>
</dbReference>
<feature type="domain" description="EF-hand" evidence="16">
    <location>
        <begin position="427"/>
        <end position="462"/>
    </location>
</feature>
<evidence type="ECO:0000256" key="7">
    <source>
        <dbReference type="ARBA" id="ARBA00022837"/>
    </source>
</evidence>
<proteinExistence type="predicted"/>
<evidence type="ECO:0000256" key="4">
    <source>
        <dbReference type="ARBA" id="ARBA00022568"/>
    </source>
</evidence>
<sequence>MGKPMMLDLPEDMPLRKAAMDSDRHDAEQMRNGSKASAASKTSVRSHYSAKEYDGTRSELLKKKHLEEQRLSDYSIDKDGEMGIKAKEIQKVLKVDPNAMKTPRRQLHFFINFWGFDTFIGFIIMLNAVTIGLETQAKAMLPLGCDAACVCKDPLVECTPVPLWVGQADYFFFAIYLIELLLRIYVYGIAVFRSHWVKFDLFLVSSSTLDIVLIQLAIKNEVLAQLMLVRMLRLARLARAIRLMVQFQTLWQLVQGLMHSVNTLLWTFLLVMILMYILSIVGMEFITVDQDLPPDHPYNIAAADNFGDFGDALLTLLQLFTLDSIASIYRPLIRHKVYLFFYFIGVILLLSIALMNLVTAVMVNSSLDQASEDKEVKKAYEAEKKRLQMIVLSGLFLELDEDKSGELDWAEIDNAPEDAKDMLKEIAGTDDLKELFDMLDFDGGGTLGTLEFCDGVLKATNSDKPMELGRLVKQCSAILADSRETVKILKDPAQNPALLLMAGGGDKPDKKDDDLDRIDGKVVTLSSKLGLVQGELDRVLHIINEKSRPASTPMRGPGQGSGNSQRAPGQSSNRRNLAVVQAVRSVSADPR</sequence>
<feature type="transmembrane region" description="Helical" evidence="15">
    <location>
        <begin position="264"/>
        <end position="286"/>
    </location>
</feature>
<keyword evidence="9 15" id="KW-1133">Transmembrane helix</keyword>
<keyword evidence="8" id="KW-0851">Voltage-gated channel</keyword>
<feature type="transmembrane region" description="Helical" evidence="15">
    <location>
        <begin position="170"/>
        <end position="192"/>
    </location>
</feature>
<dbReference type="GO" id="GO:0005891">
    <property type="term" value="C:voltage-gated calcium channel complex"/>
    <property type="evidence" value="ECO:0007669"/>
    <property type="project" value="TreeGrafter"/>
</dbReference>
<dbReference type="Proteomes" id="UP000626109">
    <property type="component" value="Unassembled WGS sequence"/>
</dbReference>
<dbReference type="GO" id="GO:0008331">
    <property type="term" value="F:high voltage-gated calcium channel activity"/>
    <property type="evidence" value="ECO:0007669"/>
    <property type="project" value="TreeGrafter"/>
</dbReference>
<dbReference type="Gene3D" id="1.10.238.10">
    <property type="entry name" value="EF-hand"/>
    <property type="match status" value="1"/>
</dbReference>
<dbReference type="InterPro" id="IPR018247">
    <property type="entry name" value="EF_Hand_1_Ca_BS"/>
</dbReference>
<keyword evidence="7" id="KW-0106">Calcium</keyword>
<dbReference type="InterPro" id="IPR027359">
    <property type="entry name" value="Volt_channel_dom_sf"/>
</dbReference>